<dbReference type="Proteomes" id="UP000541426">
    <property type="component" value="Unassembled WGS sequence"/>
</dbReference>
<keyword evidence="2" id="KW-1185">Reference proteome</keyword>
<accession>A0A7W6GTU2</accession>
<dbReference type="AlphaFoldDB" id="A0A7W6GTU2"/>
<gene>
    <name evidence="1" type="ORF">GGQ68_003483</name>
</gene>
<dbReference type="RefSeq" id="WP_183968065.1">
    <property type="nucleotide sequence ID" value="NZ_BAABBZ010000058.1"/>
</dbReference>
<name>A0A7W6GTU2_9RHOB</name>
<dbReference type="EMBL" id="JACIEJ010000009">
    <property type="protein sequence ID" value="MBB3987137.1"/>
    <property type="molecule type" value="Genomic_DNA"/>
</dbReference>
<sequence>MTDTQHDALRAYLGRSPTDEERAIFEDQRTRVEFGVMSHPLWDERETRTGLAARAPFEAGQSA</sequence>
<reference evidence="1 2" key="1">
    <citation type="submission" date="2020-08" db="EMBL/GenBank/DDBJ databases">
        <title>Genomic Encyclopedia of Type Strains, Phase IV (KMG-IV): sequencing the most valuable type-strain genomes for metagenomic binning, comparative biology and taxonomic classification.</title>
        <authorList>
            <person name="Goeker M."/>
        </authorList>
    </citation>
    <scope>NUCLEOTIDE SEQUENCE [LARGE SCALE GENOMIC DNA]</scope>
    <source>
        <strain evidence="1 2">DSM 102235</strain>
    </source>
</reference>
<evidence type="ECO:0000313" key="2">
    <source>
        <dbReference type="Proteomes" id="UP000541426"/>
    </source>
</evidence>
<proteinExistence type="predicted"/>
<comment type="caution">
    <text evidence="1">The sequence shown here is derived from an EMBL/GenBank/DDBJ whole genome shotgun (WGS) entry which is preliminary data.</text>
</comment>
<evidence type="ECO:0000313" key="1">
    <source>
        <dbReference type="EMBL" id="MBB3987137.1"/>
    </source>
</evidence>
<protein>
    <submittedName>
        <fullName evidence="1">Uncharacterized protein</fullName>
    </submittedName>
</protein>
<organism evidence="1 2">
    <name type="scientific">Sagittula marina</name>
    <dbReference type="NCBI Taxonomy" id="943940"/>
    <lineage>
        <taxon>Bacteria</taxon>
        <taxon>Pseudomonadati</taxon>
        <taxon>Pseudomonadota</taxon>
        <taxon>Alphaproteobacteria</taxon>
        <taxon>Rhodobacterales</taxon>
        <taxon>Roseobacteraceae</taxon>
        <taxon>Sagittula</taxon>
    </lineage>
</organism>